<proteinExistence type="inferred from homology"/>
<evidence type="ECO:0000313" key="18">
    <source>
        <dbReference type="Proteomes" id="UP000215694"/>
    </source>
</evidence>
<reference evidence="17 18" key="1">
    <citation type="journal article" date="2017" name="Genome Announc.">
        <title>Draft Genome Sequence of Romboutsia weinsteinii sp. nov. Strain CCRI-19649(T) Isolated from Surface Water.</title>
        <authorList>
            <person name="Maheux A.F."/>
            <person name="Boudreau D.K."/>
            <person name="Berube E."/>
            <person name="Boissinot M."/>
            <person name="Cantin P."/>
            <person name="Raymond F."/>
            <person name="Corbeil J."/>
            <person name="Omar R.F."/>
            <person name="Bergeron M.G."/>
        </authorList>
    </citation>
    <scope>NUCLEOTIDE SEQUENCE [LARGE SCALE GENOMIC DNA]</scope>
    <source>
        <strain evidence="17 18">CCRI-19649</strain>
    </source>
</reference>
<keyword evidence="11" id="KW-0520">NAD</keyword>
<gene>
    <name evidence="17" type="primary">leuB</name>
    <name evidence="17" type="ORF">CHL78_015340</name>
</gene>
<evidence type="ECO:0000256" key="15">
    <source>
        <dbReference type="RuleBase" id="RU004443"/>
    </source>
</evidence>
<evidence type="ECO:0000259" key="16">
    <source>
        <dbReference type="SMART" id="SM01329"/>
    </source>
</evidence>
<dbReference type="RefSeq" id="WP_094366984.1">
    <property type="nucleotide sequence ID" value="NZ_NOJY02000038.1"/>
</dbReference>
<dbReference type="GO" id="GO:0009098">
    <property type="term" value="P:L-leucine biosynthetic process"/>
    <property type="evidence" value="ECO:0007669"/>
    <property type="project" value="UniProtKB-UniRule"/>
</dbReference>
<dbReference type="Gene3D" id="3.40.718.10">
    <property type="entry name" value="Isopropylmalate Dehydrogenase"/>
    <property type="match status" value="1"/>
</dbReference>
<dbReference type="InterPro" id="IPR004429">
    <property type="entry name" value="Isopropylmalate_DH"/>
</dbReference>
<dbReference type="SMART" id="SM01329">
    <property type="entry name" value="Iso_dh"/>
    <property type="match status" value="1"/>
</dbReference>
<keyword evidence="18" id="KW-1185">Reference proteome</keyword>
<dbReference type="Proteomes" id="UP000215694">
    <property type="component" value="Unassembled WGS sequence"/>
</dbReference>
<accession>A0A371IZY3</accession>
<keyword evidence="6" id="KW-0432">Leucine biosynthesis</keyword>
<evidence type="ECO:0000256" key="1">
    <source>
        <dbReference type="ARBA" id="ARBA00001936"/>
    </source>
</evidence>
<evidence type="ECO:0000256" key="14">
    <source>
        <dbReference type="NCBIfam" id="TIGR00169"/>
    </source>
</evidence>
<dbReference type="PANTHER" id="PTHR42979:SF1">
    <property type="entry name" value="3-ISOPROPYLMALATE DEHYDROGENASE"/>
    <property type="match status" value="1"/>
</dbReference>
<comment type="subunit">
    <text evidence="4">Homodimer.</text>
</comment>
<dbReference type="SUPFAM" id="SSF53659">
    <property type="entry name" value="Isocitrate/Isopropylmalate dehydrogenase-like"/>
    <property type="match status" value="1"/>
</dbReference>
<organism evidence="17 18">
    <name type="scientific">Romboutsia weinsteinii</name>
    <dbReference type="NCBI Taxonomy" id="2020949"/>
    <lineage>
        <taxon>Bacteria</taxon>
        <taxon>Bacillati</taxon>
        <taxon>Bacillota</taxon>
        <taxon>Clostridia</taxon>
        <taxon>Peptostreptococcales</taxon>
        <taxon>Peptostreptococcaceae</taxon>
        <taxon>Romboutsia</taxon>
    </lineage>
</organism>
<keyword evidence="7" id="KW-0028">Amino-acid biosynthesis</keyword>
<dbReference type="AlphaFoldDB" id="A0A371IZY3"/>
<evidence type="ECO:0000256" key="11">
    <source>
        <dbReference type="ARBA" id="ARBA00023027"/>
    </source>
</evidence>
<evidence type="ECO:0000256" key="5">
    <source>
        <dbReference type="ARBA" id="ARBA00013101"/>
    </source>
</evidence>
<dbReference type="InterPro" id="IPR024084">
    <property type="entry name" value="IsoPropMal-DH-like_dom"/>
</dbReference>
<evidence type="ECO:0000256" key="4">
    <source>
        <dbReference type="ARBA" id="ARBA00011738"/>
    </source>
</evidence>
<evidence type="ECO:0000256" key="8">
    <source>
        <dbReference type="ARBA" id="ARBA00022723"/>
    </source>
</evidence>
<dbReference type="NCBIfam" id="TIGR00169">
    <property type="entry name" value="leuB"/>
    <property type="match status" value="1"/>
</dbReference>
<name>A0A371IZY3_9FIRM</name>
<dbReference type="PANTHER" id="PTHR42979">
    <property type="entry name" value="3-ISOPROPYLMALATE DEHYDROGENASE"/>
    <property type="match status" value="1"/>
</dbReference>
<dbReference type="GO" id="GO:0005829">
    <property type="term" value="C:cytosol"/>
    <property type="evidence" value="ECO:0007669"/>
    <property type="project" value="TreeGrafter"/>
</dbReference>
<keyword evidence="10 15" id="KW-0560">Oxidoreductase</keyword>
<dbReference type="GO" id="GO:0003862">
    <property type="term" value="F:3-isopropylmalate dehydrogenase activity"/>
    <property type="evidence" value="ECO:0007669"/>
    <property type="project" value="UniProtKB-UniRule"/>
</dbReference>
<keyword evidence="12" id="KW-0464">Manganese</keyword>
<keyword evidence="8" id="KW-0479">Metal-binding</keyword>
<keyword evidence="9" id="KW-0460">Magnesium</keyword>
<sequence length="374" mass="41214">MEYKIALIKGDGIGPEITKEAVKVLNTIGDIYGHKFEFNEVIGAGEAVDKCGDPLPEESLQACLESDSVMIGNLGGKKWDKNPLEKKPVKAIFKIREALNVSTNIRPITLRKGLEELSPLKSRIIEKGMDVIVVRDIAGGMLCAQKESGVGMFGREASDLEYYNEEIIRKSALRALNLAKERRQIVSSIDKSNVLASSMLWKEIVNETSKHYPDIKIKHHLVDNAAMEVILEPYKFDVIVTSNMFGDILADELSQITGTASMLPSAEVDCNGKGLYTPNQLHHPDESIIGLDRANPIGMITSAALMLRYSFGLVEEAEAIENAVDSVIECGYATEDIYTEGKILVGTEAMGNLIAKYLNKLSNDSYKLYNKKVI</sequence>
<evidence type="ECO:0000256" key="2">
    <source>
        <dbReference type="ARBA" id="ARBA00001946"/>
    </source>
</evidence>
<dbReference type="FunFam" id="3.40.718.10:FF:000006">
    <property type="entry name" value="3-isopropylmalate dehydrogenase"/>
    <property type="match status" value="1"/>
</dbReference>
<comment type="cofactor">
    <cofactor evidence="1">
        <name>Mn(2+)</name>
        <dbReference type="ChEBI" id="CHEBI:29035"/>
    </cofactor>
</comment>
<evidence type="ECO:0000256" key="13">
    <source>
        <dbReference type="ARBA" id="ARBA00023304"/>
    </source>
</evidence>
<keyword evidence="13" id="KW-0100">Branched-chain amino acid biosynthesis</keyword>
<evidence type="ECO:0000256" key="12">
    <source>
        <dbReference type="ARBA" id="ARBA00023211"/>
    </source>
</evidence>
<evidence type="ECO:0000256" key="3">
    <source>
        <dbReference type="ARBA" id="ARBA00008319"/>
    </source>
</evidence>
<dbReference type="Pfam" id="PF00180">
    <property type="entry name" value="Iso_dh"/>
    <property type="match status" value="1"/>
</dbReference>
<feature type="domain" description="Isopropylmalate dehydrogenase-like" evidence="16">
    <location>
        <begin position="4"/>
        <end position="354"/>
    </location>
</feature>
<evidence type="ECO:0000256" key="9">
    <source>
        <dbReference type="ARBA" id="ARBA00022842"/>
    </source>
</evidence>
<dbReference type="EMBL" id="NOJY02000038">
    <property type="protein sequence ID" value="RDY26004.1"/>
    <property type="molecule type" value="Genomic_DNA"/>
</dbReference>
<comment type="caution">
    <text evidence="17">The sequence shown here is derived from an EMBL/GenBank/DDBJ whole genome shotgun (WGS) entry which is preliminary data.</text>
</comment>
<evidence type="ECO:0000313" key="17">
    <source>
        <dbReference type="EMBL" id="RDY26004.1"/>
    </source>
</evidence>
<evidence type="ECO:0000256" key="7">
    <source>
        <dbReference type="ARBA" id="ARBA00022605"/>
    </source>
</evidence>
<dbReference type="GO" id="GO:0046872">
    <property type="term" value="F:metal ion binding"/>
    <property type="evidence" value="ECO:0007669"/>
    <property type="project" value="UniProtKB-KW"/>
</dbReference>
<comment type="similarity">
    <text evidence="3">Belongs to the isocitrate and isopropylmalate dehydrogenases family. LeuB type 1 subfamily.</text>
</comment>
<protein>
    <recommendedName>
        <fullName evidence="5 14">3-isopropylmalate dehydrogenase</fullName>
        <ecNumber evidence="5 14">1.1.1.85</ecNumber>
    </recommendedName>
</protein>
<comment type="cofactor">
    <cofactor evidence="2">
        <name>Mg(2+)</name>
        <dbReference type="ChEBI" id="CHEBI:18420"/>
    </cofactor>
</comment>
<evidence type="ECO:0000256" key="6">
    <source>
        <dbReference type="ARBA" id="ARBA00022430"/>
    </source>
</evidence>
<evidence type="ECO:0000256" key="10">
    <source>
        <dbReference type="ARBA" id="ARBA00023002"/>
    </source>
</evidence>
<dbReference type="OrthoDB" id="9806254at2"/>
<dbReference type="EC" id="1.1.1.85" evidence="5 14"/>